<feature type="transmembrane region" description="Helical" evidence="2">
    <location>
        <begin position="1347"/>
        <end position="1367"/>
    </location>
</feature>
<dbReference type="Proteomes" id="UP001187343">
    <property type="component" value="Unassembled WGS sequence"/>
</dbReference>
<feature type="domain" description="SSD" evidence="3">
    <location>
        <begin position="516"/>
        <end position="621"/>
    </location>
</feature>
<feature type="transmembrane region" description="Helical" evidence="2">
    <location>
        <begin position="103"/>
        <end position="125"/>
    </location>
</feature>
<dbReference type="InterPro" id="IPR000731">
    <property type="entry name" value="SSD"/>
</dbReference>
<dbReference type="Pfam" id="PF02460">
    <property type="entry name" value="Patched"/>
    <property type="match status" value="1"/>
</dbReference>
<organism evidence="4 5">
    <name type="scientific">Cirrhinus molitorella</name>
    <name type="common">mud carp</name>
    <dbReference type="NCBI Taxonomy" id="172907"/>
    <lineage>
        <taxon>Eukaryota</taxon>
        <taxon>Metazoa</taxon>
        <taxon>Chordata</taxon>
        <taxon>Craniata</taxon>
        <taxon>Vertebrata</taxon>
        <taxon>Euteleostomi</taxon>
        <taxon>Actinopterygii</taxon>
        <taxon>Neopterygii</taxon>
        <taxon>Teleostei</taxon>
        <taxon>Ostariophysi</taxon>
        <taxon>Cypriniformes</taxon>
        <taxon>Cyprinidae</taxon>
        <taxon>Labeoninae</taxon>
        <taxon>Labeonini</taxon>
        <taxon>Cirrhinus</taxon>
    </lineage>
</organism>
<feature type="transmembrane region" description="Helical" evidence="2">
    <location>
        <begin position="469"/>
        <end position="486"/>
    </location>
</feature>
<protein>
    <recommendedName>
        <fullName evidence="3">SSD domain-containing protein</fullName>
    </recommendedName>
</protein>
<evidence type="ECO:0000256" key="2">
    <source>
        <dbReference type="SAM" id="Phobius"/>
    </source>
</evidence>
<gene>
    <name evidence="4" type="ORF">Q8A67_010422</name>
</gene>
<feature type="transmembrane region" description="Helical" evidence="2">
    <location>
        <begin position="1313"/>
        <end position="1335"/>
    </location>
</feature>
<keyword evidence="5" id="KW-1185">Reference proteome</keyword>
<dbReference type="SUPFAM" id="SSF82866">
    <property type="entry name" value="Multidrug efflux transporter AcrB transmembrane domain"/>
    <property type="match status" value="2"/>
</dbReference>
<dbReference type="GO" id="GO:0016020">
    <property type="term" value="C:membrane"/>
    <property type="evidence" value="ECO:0007669"/>
    <property type="project" value="InterPro"/>
</dbReference>
<keyword evidence="2" id="KW-1133">Transmembrane helix</keyword>
<reference evidence="4" key="1">
    <citation type="submission" date="2023-08" db="EMBL/GenBank/DDBJ databases">
        <title>Chromosome-level Genome Assembly of mud carp (Cirrhinus molitorella).</title>
        <authorList>
            <person name="Liu H."/>
        </authorList>
    </citation>
    <scope>NUCLEOTIDE SEQUENCE</scope>
    <source>
        <strain evidence="4">Prfri</strain>
        <tissue evidence="4">Muscle</tissue>
    </source>
</reference>
<proteinExistence type="predicted"/>
<sequence>MMLVSTEVCVVGFTQHEVLKEDEEKGEQRQVKKERKKQVAAMDSEDEPLLLQGTWNLSEFEEQEEEEEEEEEEGEGGTEQANGDEQVSKGVWWALGWVYTQPWASGLVLALGFLVPFALSAYMFLRCEPLDIDLSYSAFEVRSHASAERFDALAIALKSQLGSWDRHRRDAEGFDLEANALRDLLLLMVNRKGKDVSTMANVTETAGIVGQTETGIDNDNRQFGNEKNNKMKEKETHSVKPTIAVNLNSSGAEDHRKPDSPLMRKQRFAGYSYLQTQALWRIELVFVAQGDNDNNIFTPERLHTIHHVERLLMQHPQFQQFCWKPLEVLRDLPLGPSFCSPPSSLLSYLFPSERGGKIYYDGMGPDLADIHGALSLAITHPQFYWYVDETLSPDKLQSSLLRSEIHFGAPLPSFYSLQDRPLEQRHLFRDFVVQYADILSQQSTSKVKVLYGGTELFDDEVRKTFHSDMLLALFSGGCITVLVYVLTSFSVFLTFFGLASIGLSCLVALFLYHVVFGVKYLGILNGVAAFVIIGIGVDDVFVFISTFRQSAHLTCSMLRMIYTVKTAGRATFLTSFTTAAAYAANTFSQIPAVHDFGLFMSLIVSCCWLWVSILMPAALCIWSQCGAANANTCPKWWSTLTKLSASPSPLSDDDDVALITVEMEPGVYDSESDAALLSLSAEAPSATSTEGSVGVVSAHLQKLLRHWVAEPVVEKRKTIIAVYVLVLLGSVWCCCLLRPASHAPVLFHRDTNLQRLLDLRSNLSAQGIACHMCSGVFMERPHNLHSPADFTSSTSGNHPTIPLNQTKPAFNSSTQTLTGGLLTVYVFKLEAGSAVPLYRYSLSASVPAPWQASSSTHGDVPFFQAYSSPHSNFSTRINVCVSHAYHPRPRWMLTLRSCDTSRRWRSEFEFYVASVEQQHSRKLYFAQHTISPYPSRVCEGPPGCVFSSGPDGPTQGSFYAPLPAAPTQVKISRTSGFNPCSGGQCGKPAVRPLVDTGAMVFVVFGILGVNRTQHSDNHVIGDLGSVIYDPDFDVFNEIGHLCKLCKAISANTKLVKPGGAQCLPSGNSLTSILPLLHPECHSLPEPNLLPGQLSHGAVGMQGGRVHWISMAFESTTYKGKSSFQTHSDFLQWESFLQKQLASLPASSALRRGFQTCQHWKQIFMEIIGVESALYSLLLSLAICIASVAVFTAHPFLLLPILLSILGMVCLVVAVMYWLGWEMGAVEAISLSILVGSSVDYCLHLVEGYLLAGDTDTSGLANHSSESSIKRQLRTLEAANHVGVAIVSSAVTTVISTIPLFFCVIVPFAKFGQIVAINTAISIAFTLTVTTALLATMGPSDFTRPPRAVLKASLVVLIMAVCGGLLWWTGSQFAPETLI</sequence>
<name>A0AA88PWX6_9TELE</name>
<dbReference type="GO" id="GO:0005737">
    <property type="term" value="C:cytoplasm"/>
    <property type="evidence" value="ECO:0007669"/>
    <property type="project" value="TreeGrafter"/>
</dbReference>
<feature type="transmembrane region" description="Helical" evidence="2">
    <location>
        <begin position="720"/>
        <end position="740"/>
    </location>
</feature>
<evidence type="ECO:0000259" key="3">
    <source>
        <dbReference type="PROSITE" id="PS50156"/>
    </source>
</evidence>
<dbReference type="PROSITE" id="PS50156">
    <property type="entry name" value="SSD"/>
    <property type="match status" value="1"/>
</dbReference>
<dbReference type="Pfam" id="PF22894">
    <property type="entry name" value="DUF7023"/>
    <property type="match status" value="1"/>
</dbReference>
<dbReference type="EMBL" id="JAUYZG010000009">
    <property type="protein sequence ID" value="KAK2899004.1"/>
    <property type="molecule type" value="Genomic_DNA"/>
</dbReference>
<evidence type="ECO:0000256" key="1">
    <source>
        <dbReference type="SAM" id="MobiDB-lite"/>
    </source>
</evidence>
<keyword evidence="2" id="KW-0812">Transmembrane</keyword>
<feature type="compositionally biased region" description="Polar residues" evidence="1">
    <location>
        <begin position="789"/>
        <end position="807"/>
    </location>
</feature>
<dbReference type="InterPro" id="IPR053954">
    <property type="entry name" value="DUF7023"/>
</dbReference>
<feature type="transmembrane region" description="Helical" evidence="2">
    <location>
        <begin position="492"/>
        <end position="515"/>
    </location>
</feature>
<dbReference type="InterPro" id="IPR042480">
    <property type="entry name" value="DISP3"/>
</dbReference>
<accession>A0AA88PWX6</accession>
<keyword evidence="2" id="KW-0472">Membrane</keyword>
<feature type="transmembrane region" description="Helical" evidence="2">
    <location>
        <begin position="1196"/>
        <end position="1218"/>
    </location>
</feature>
<feature type="transmembrane region" description="Helical" evidence="2">
    <location>
        <begin position="1281"/>
        <end position="1307"/>
    </location>
</feature>
<feature type="compositionally biased region" description="Basic and acidic residues" evidence="1">
    <location>
        <begin position="21"/>
        <end position="31"/>
    </location>
</feature>
<feature type="transmembrane region" description="Helical" evidence="2">
    <location>
        <begin position="596"/>
        <end position="619"/>
    </location>
</feature>
<dbReference type="Gene3D" id="1.20.1640.10">
    <property type="entry name" value="Multidrug efflux transporter AcrB transmembrane domain"/>
    <property type="match status" value="2"/>
</dbReference>
<dbReference type="InterPro" id="IPR003392">
    <property type="entry name" value="PTHD_SSD"/>
</dbReference>
<feature type="transmembrane region" description="Helical" evidence="2">
    <location>
        <begin position="527"/>
        <end position="547"/>
    </location>
</feature>
<feature type="transmembrane region" description="Helical" evidence="2">
    <location>
        <begin position="1172"/>
        <end position="1190"/>
    </location>
</feature>
<feature type="region of interest" description="Disordered" evidence="1">
    <location>
        <begin position="21"/>
        <end position="83"/>
    </location>
</feature>
<comment type="caution">
    <text evidence="4">The sequence shown here is derived from an EMBL/GenBank/DDBJ whole genome shotgun (WGS) entry which is preliminary data.</text>
</comment>
<feature type="region of interest" description="Disordered" evidence="1">
    <location>
        <begin position="788"/>
        <end position="807"/>
    </location>
</feature>
<dbReference type="PANTHER" id="PTHR46687:SF1">
    <property type="entry name" value="PROTEIN DISPATCHED HOMOLOG 3"/>
    <property type="match status" value="1"/>
</dbReference>
<evidence type="ECO:0000313" key="5">
    <source>
        <dbReference type="Proteomes" id="UP001187343"/>
    </source>
</evidence>
<dbReference type="PANTHER" id="PTHR46687">
    <property type="entry name" value="PROTEIN DISPATCHED HOMOLOG 3"/>
    <property type="match status" value="1"/>
</dbReference>
<feature type="compositionally biased region" description="Acidic residues" evidence="1">
    <location>
        <begin position="59"/>
        <end position="76"/>
    </location>
</feature>
<feature type="transmembrane region" description="Helical" evidence="2">
    <location>
        <begin position="567"/>
        <end position="584"/>
    </location>
</feature>
<evidence type="ECO:0000313" key="4">
    <source>
        <dbReference type="EMBL" id="KAK2899004.1"/>
    </source>
</evidence>